<comment type="caution">
    <text evidence="1">The sequence shown here is derived from an EMBL/GenBank/DDBJ whole genome shotgun (WGS) entry which is preliminary data.</text>
</comment>
<keyword evidence="2" id="KW-1185">Reference proteome</keyword>
<name>A0ACC1C850_9ROSI</name>
<sequence>MEQRSLHVDPKSGFNLLTKTFHSLRPPVHLPPENAFLSAAEYAFSLRAKSPWPDDSVALINSITGQRISYSEFARRTKSLAAYLQKVTQLSKHDVAFVLSPNSIQVPILYFSLLSLGVIISPANPVATESEIYGQIQLSKPVIAFVTSSTVHKLPKLKHQTILIDSPEFESMMVSSKHEFEHFKLSQSDLAAIMYSSGTTGKVKGVMLTHRNFIAQIAISSAAWEMTEKRESPSVMLSTAPYFHVFGFFYSIRSVALSEKAVVMERFDWKNMFKAVQEFSVTHVALTPPVVVTLSKDGLMNGYDLSSLETVLCGAAPLGKEAIAAFSAKFPKVMLVQGYGLTESTAAVTRTIGPEENMKWGSTGKLYAGFEARVVDPKTSEALPPCREGELWIRGPTIMKGYVGDPEATSATLVCDGWMRTGDLGYFDENGFLFIVDRLKELIKYKGYQVAPAELEQVLISHPEVADAAVIPYPDKETGQVPMAFVVRQPQSTLNKTEIMDFVAKQVAPYKKIRRVAFINSIPKSAAGKILRKESNQEVCSSTTAIIKAVMRNLAEARNFALKVELLLQEKSRPDYSRKNYSGENYRTSNEKNKASQDVLARNDRFKEENATEKQKIIDTKDG</sequence>
<gene>
    <name evidence="1" type="ORF">Patl1_02968</name>
</gene>
<protein>
    <submittedName>
        <fullName evidence="1">Uncharacterized protein</fullName>
    </submittedName>
</protein>
<evidence type="ECO:0000313" key="1">
    <source>
        <dbReference type="EMBL" id="KAJ0111890.1"/>
    </source>
</evidence>
<proteinExistence type="predicted"/>
<dbReference type="Proteomes" id="UP001164250">
    <property type="component" value="Chromosome 1"/>
</dbReference>
<reference evidence="2" key="1">
    <citation type="journal article" date="2023" name="G3 (Bethesda)">
        <title>Genome assembly and association tests identify interacting loci associated with vigor, precocity, and sex in interspecific pistachio rootstocks.</title>
        <authorList>
            <person name="Palmer W."/>
            <person name="Jacygrad E."/>
            <person name="Sagayaradj S."/>
            <person name="Cavanaugh K."/>
            <person name="Han R."/>
            <person name="Bertier L."/>
            <person name="Beede B."/>
            <person name="Kafkas S."/>
            <person name="Golino D."/>
            <person name="Preece J."/>
            <person name="Michelmore R."/>
        </authorList>
    </citation>
    <scope>NUCLEOTIDE SEQUENCE [LARGE SCALE GENOMIC DNA]</scope>
</reference>
<organism evidence="1 2">
    <name type="scientific">Pistacia atlantica</name>
    <dbReference type="NCBI Taxonomy" id="434234"/>
    <lineage>
        <taxon>Eukaryota</taxon>
        <taxon>Viridiplantae</taxon>
        <taxon>Streptophyta</taxon>
        <taxon>Embryophyta</taxon>
        <taxon>Tracheophyta</taxon>
        <taxon>Spermatophyta</taxon>
        <taxon>Magnoliopsida</taxon>
        <taxon>eudicotyledons</taxon>
        <taxon>Gunneridae</taxon>
        <taxon>Pentapetalae</taxon>
        <taxon>rosids</taxon>
        <taxon>malvids</taxon>
        <taxon>Sapindales</taxon>
        <taxon>Anacardiaceae</taxon>
        <taxon>Pistacia</taxon>
    </lineage>
</organism>
<evidence type="ECO:0000313" key="2">
    <source>
        <dbReference type="Proteomes" id="UP001164250"/>
    </source>
</evidence>
<dbReference type="EMBL" id="CM047897">
    <property type="protein sequence ID" value="KAJ0111890.1"/>
    <property type="molecule type" value="Genomic_DNA"/>
</dbReference>
<accession>A0ACC1C850</accession>